<dbReference type="EMBL" id="JBHSWD010000002">
    <property type="protein sequence ID" value="MFC6592600.1"/>
    <property type="molecule type" value="Genomic_DNA"/>
</dbReference>
<keyword evidence="4" id="KW-1185">Reference proteome</keyword>
<reference evidence="3" key="1">
    <citation type="journal article" date="2014" name="Int. J. Syst. Evol. Microbiol.">
        <title>Complete genome of a new Firmicutes species belonging to the dominant human colonic microbiota ('Ruminococcus bicirculans') reveals two chromosomes and a selective capacity to utilize plant glucans.</title>
        <authorList>
            <consortium name="NISC Comparative Sequencing Program"/>
            <person name="Wegmann U."/>
            <person name="Louis P."/>
            <person name="Goesmann A."/>
            <person name="Henrissat B."/>
            <person name="Duncan S.H."/>
            <person name="Flint H.J."/>
        </authorList>
    </citation>
    <scope>NUCLEOTIDE SEQUENCE</scope>
    <source>
        <strain evidence="3">NBRC 112440</strain>
    </source>
</reference>
<dbReference type="PANTHER" id="PTHR47432">
    <property type="entry name" value="CELL WALL ASSEMBLY REGULATOR SMI1"/>
    <property type="match status" value="1"/>
</dbReference>
<proteinExistence type="predicted"/>
<accession>A0ABW1YEV3</accession>
<protein>
    <submittedName>
        <fullName evidence="3">SMI1/KNR4 family protein</fullName>
    </submittedName>
</protein>
<evidence type="ECO:0000313" key="2">
    <source>
        <dbReference type="EMBL" id="MFC6592600.1"/>
    </source>
</evidence>
<gene>
    <name evidence="2" type="ORF">ACFP81_11755</name>
    <name evidence="3" type="ORF">ACFP81_13285</name>
</gene>
<reference evidence="3" key="3">
    <citation type="submission" date="2024-09" db="EMBL/GenBank/DDBJ databases">
        <authorList>
            <person name="Sun Q."/>
            <person name="Mori K."/>
        </authorList>
    </citation>
    <scope>NUCLEOTIDE SEQUENCE</scope>
    <source>
        <strain evidence="3">NBRC 112440</strain>
    </source>
</reference>
<dbReference type="InterPro" id="IPR018958">
    <property type="entry name" value="Knr4/Smi1-like_dom"/>
</dbReference>
<evidence type="ECO:0000313" key="3">
    <source>
        <dbReference type="EMBL" id="MFC6592873.1"/>
    </source>
</evidence>
<dbReference type="Pfam" id="PF09346">
    <property type="entry name" value="SMI1_KNR4"/>
    <property type="match status" value="1"/>
</dbReference>
<evidence type="ECO:0000313" key="4">
    <source>
        <dbReference type="Proteomes" id="UP001596297"/>
    </source>
</evidence>
<dbReference type="Gene3D" id="3.40.1580.10">
    <property type="entry name" value="SMI1/KNR4-like"/>
    <property type="match status" value="1"/>
</dbReference>
<reference evidence="4" key="2">
    <citation type="journal article" date="2019" name="Int. J. Syst. Evol. Microbiol.">
        <title>The Global Catalogue of Microorganisms (GCM) 10K type strain sequencing project: providing services to taxonomists for standard genome sequencing and annotation.</title>
        <authorList>
            <consortium name="The Broad Institute Genomics Platform"/>
            <consortium name="The Broad Institute Genome Sequencing Center for Infectious Disease"/>
            <person name="Wu L."/>
            <person name="Ma J."/>
        </authorList>
    </citation>
    <scope>NUCLEOTIDE SEQUENCE [LARGE SCALE GENOMIC DNA]</scope>
    <source>
        <strain evidence="4">CGMCC 1.15772</strain>
    </source>
</reference>
<dbReference type="Proteomes" id="UP001596297">
    <property type="component" value="Unassembled WGS sequence"/>
</dbReference>
<organism evidence="3 4">
    <name type="scientific">Deinococcus lacus</name>
    <dbReference type="NCBI Taxonomy" id="392561"/>
    <lineage>
        <taxon>Bacteria</taxon>
        <taxon>Thermotogati</taxon>
        <taxon>Deinococcota</taxon>
        <taxon>Deinococci</taxon>
        <taxon>Deinococcales</taxon>
        <taxon>Deinococcaceae</taxon>
        <taxon>Deinococcus</taxon>
    </lineage>
</organism>
<evidence type="ECO:0000259" key="1">
    <source>
        <dbReference type="SMART" id="SM00860"/>
    </source>
</evidence>
<dbReference type="InterPro" id="IPR051873">
    <property type="entry name" value="KNR4/SMI1_regulator"/>
</dbReference>
<dbReference type="SUPFAM" id="SSF160631">
    <property type="entry name" value="SMI1/KNR4-like"/>
    <property type="match status" value="1"/>
</dbReference>
<comment type="caution">
    <text evidence="3">The sequence shown here is derived from an EMBL/GenBank/DDBJ whole genome shotgun (WGS) entry which is preliminary data.</text>
</comment>
<feature type="domain" description="Knr4/Smi1-like" evidence="1">
    <location>
        <begin position="27"/>
        <end position="162"/>
    </location>
</feature>
<dbReference type="SMART" id="SM00860">
    <property type="entry name" value="SMI1_KNR4"/>
    <property type="match status" value="1"/>
</dbReference>
<dbReference type="PANTHER" id="PTHR47432:SF1">
    <property type="entry name" value="CELL WALL ASSEMBLY REGULATOR SMI1"/>
    <property type="match status" value="1"/>
</dbReference>
<sequence length="202" mass="22239">MSEVSAIWERIEAWYGAQGASHLLNPAATPQAIADAEKALSLTFPAELKESLLRHNGTLEGHWPKGELLALERIIHEHTIWMDILQDENSRDLADHNEDDLYLQSGWWNAGWIPLDADGAGNGAAIDTAPAEDGKVGQILDMDHEVGPSGPIFDSLAEYLLAVARGLGASEYTYYKNVTDDMEGICPTEDLEDYIYLEDDGE</sequence>
<dbReference type="InterPro" id="IPR037883">
    <property type="entry name" value="Knr4/Smi1-like_sf"/>
</dbReference>
<name>A0ABW1YEV3_9DEIO</name>
<dbReference type="RefSeq" id="WP_380083718.1">
    <property type="nucleotide sequence ID" value="NZ_JBHSWD010000002.1"/>
</dbReference>
<dbReference type="EMBL" id="JBHSWD010000002">
    <property type="protein sequence ID" value="MFC6592873.1"/>
    <property type="molecule type" value="Genomic_DNA"/>
</dbReference>